<protein>
    <submittedName>
        <fullName evidence="4">Putative transcriptional regulator, TetR-like</fullName>
    </submittedName>
</protein>
<dbReference type="PANTHER" id="PTHR43479">
    <property type="entry name" value="ACREF/ENVCD OPERON REPRESSOR-RELATED"/>
    <property type="match status" value="1"/>
</dbReference>
<reference evidence="4" key="2">
    <citation type="submission" date="2011-04" db="EMBL/GenBank/DDBJ databases">
        <authorList>
            <person name="Genoscope - CEA"/>
        </authorList>
    </citation>
    <scope>NUCLEOTIDE SEQUENCE</scope>
    <source>
        <strain evidence="4">R24</strain>
    </source>
</reference>
<feature type="domain" description="HTH tetR-type" evidence="3">
    <location>
        <begin position="23"/>
        <end position="83"/>
    </location>
</feature>
<feature type="DNA-binding region" description="H-T-H motif" evidence="2">
    <location>
        <begin position="46"/>
        <end position="65"/>
    </location>
</feature>
<dbReference type="InterPro" id="IPR001647">
    <property type="entry name" value="HTH_TetR"/>
</dbReference>
<dbReference type="EMBL" id="FR854089">
    <property type="protein sequence ID" value="CCA86465.1"/>
    <property type="molecule type" value="Genomic_DNA"/>
</dbReference>
<gene>
    <name evidence="4" type="ORF">RALSY_40689</name>
</gene>
<proteinExistence type="predicted"/>
<evidence type="ECO:0000313" key="4">
    <source>
        <dbReference type="EMBL" id="CCA86465.1"/>
    </source>
</evidence>
<reference evidence="4" key="1">
    <citation type="journal article" date="2011" name="PLoS ONE">
        <title>Ralstonia syzygii, the Blood Disease Bacterium and some Asian R. solanacearum strains form a single genomic species despite divergent lifestyles.</title>
        <authorList>
            <person name="Remenant B."/>
            <person name="de Cambiaire J.C."/>
            <person name="Cellier G."/>
            <person name="Jacobs J.M."/>
            <person name="Mangenot S."/>
            <person name="Barbe V."/>
            <person name="Lajus A."/>
            <person name="Vallenet D."/>
            <person name="Medigue C."/>
            <person name="Fegan M."/>
            <person name="Allen C."/>
            <person name="Prior P."/>
        </authorList>
    </citation>
    <scope>NUCLEOTIDE SEQUENCE</scope>
    <source>
        <strain evidence="4">R24</strain>
    </source>
</reference>
<dbReference type="PRINTS" id="PR00455">
    <property type="entry name" value="HTHTETR"/>
</dbReference>
<name>G3A7J0_9RALS</name>
<dbReference type="Gene3D" id="1.10.357.10">
    <property type="entry name" value="Tetracycline Repressor, domain 2"/>
    <property type="match status" value="1"/>
</dbReference>
<dbReference type="RefSeq" id="WP_197334675.1">
    <property type="nucleotide sequence ID" value="NZ_CP115944.1"/>
</dbReference>
<dbReference type="PROSITE" id="PS50977">
    <property type="entry name" value="HTH_TETR_2"/>
    <property type="match status" value="1"/>
</dbReference>
<evidence type="ECO:0000256" key="1">
    <source>
        <dbReference type="ARBA" id="ARBA00023125"/>
    </source>
</evidence>
<dbReference type="AlphaFoldDB" id="G3A7J0"/>
<dbReference type="GO" id="GO:0003677">
    <property type="term" value="F:DNA binding"/>
    <property type="evidence" value="ECO:0007669"/>
    <property type="project" value="UniProtKB-UniRule"/>
</dbReference>
<dbReference type="PANTHER" id="PTHR43479:SF11">
    <property type="entry name" value="ACREF_ENVCD OPERON REPRESSOR-RELATED"/>
    <property type="match status" value="1"/>
</dbReference>
<evidence type="ECO:0000256" key="2">
    <source>
        <dbReference type="PROSITE-ProRule" id="PRU00335"/>
    </source>
</evidence>
<dbReference type="InterPro" id="IPR009057">
    <property type="entry name" value="Homeodomain-like_sf"/>
</dbReference>
<keyword evidence="1 2" id="KW-0238">DNA-binding</keyword>
<dbReference type="InterPro" id="IPR050624">
    <property type="entry name" value="HTH-type_Tx_Regulator"/>
</dbReference>
<dbReference type="Pfam" id="PF00440">
    <property type="entry name" value="TetR_N"/>
    <property type="match status" value="1"/>
</dbReference>
<sequence>MKKGESADSANFREASSRSERSERIRNALLHAAAEVVGEVGYADASVTMITQRAGVAQGTFYNYFKMRQDILDALLPDLGEQMLDYVRDNALGGRNFAELEERSFRAFFSFLKETPQFTRILNEAETFAPGAFQKHLENVSHRYMRFLKRSLQSGEFPQYSQGDLEVIAYMLMAARSYFSQRYRSEDGSQVKLPKSVAKTYMKFVLYGMIGRPAHE</sequence>
<organism evidence="4">
    <name type="scientific">Ralstonia syzygii R24</name>
    <dbReference type="NCBI Taxonomy" id="907261"/>
    <lineage>
        <taxon>Bacteria</taxon>
        <taxon>Pseudomonadati</taxon>
        <taxon>Pseudomonadota</taxon>
        <taxon>Betaproteobacteria</taxon>
        <taxon>Burkholderiales</taxon>
        <taxon>Burkholderiaceae</taxon>
        <taxon>Ralstonia</taxon>
        <taxon>Ralstonia solanacearum species complex</taxon>
    </lineage>
</organism>
<evidence type="ECO:0000259" key="3">
    <source>
        <dbReference type="PROSITE" id="PS50977"/>
    </source>
</evidence>
<accession>G3A7J0</accession>
<dbReference type="SUPFAM" id="SSF46689">
    <property type="entry name" value="Homeodomain-like"/>
    <property type="match status" value="1"/>
</dbReference>